<dbReference type="SUPFAM" id="SSF52200">
    <property type="entry name" value="Toll/Interleukin receptor TIR domain"/>
    <property type="match status" value="1"/>
</dbReference>
<dbReference type="GO" id="GO:0004730">
    <property type="term" value="F:pseudouridylate synthase activity"/>
    <property type="evidence" value="ECO:0007669"/>
    <property type="project" value="InterPro"/>
</dbReference>
<dbReference type="Pfam" id="PF13676">
    <property type="entry name" value="TIR_2"/>
    <property type="match status" value="1"/>
</dbReference>
<dbReference type="Proteomes" id="UP000683360">
    <property type="component" value="Unassembled WGS sequence"/>
</dbReference>
<evidence type="ECO:0000313" key="3">
    <source>
        <dbReference type="Proteomes" id="UP000683360"/>
    </source>
</evidence>
<dbReference type="InterPro" id="IPR011989">
    <property type="entry name" value="ARM-like"/>
</dbReference>
<dbReference type="GO" id="GO:0007165">
    <property type="term" value="P:signal transduction"/>
    <property type="evidence" value="ECO:0007669"/>
    <property type="project" value="InterPro"/>
</dbReference>
<name>A0A8S3Q8V1_MYTED</name>
<dbReference type="PANTHER" id="PTHR46270:SF2">
    <property type="entry name" value="TIR DOMAIN-CONTAINING PROTEIN"/>
    <property type="match status" value="1"/>
</dbReference>
<dbReference type="SUPFAM" id="SSF110581">
    <property type="entry name" value="Indigoidine synthase A-like"/>
    <property type="match status" value="1"/>
</dbReference>
<dbReference type="InterPro" id="IPR016024">
    <property type="entry name" value="ARM-type_fold"/>
</dbReference>
<accession>A0A8S3Q8V1</accession>
<dbReference type="InterPro" id="IPR000225">
    <property type="entry name" value="Armadillo"/>
</dbReference>
<keyword evidence="2" id="KW-0378">Hydrolase</keyword>
<dbReference type="Gene3D" id="3.40.1790.10">
    <property type="entry name" value="Indigoidine synthase domain"/>
    <property type="match status" value="1"/>
</dbReference>
<organism evidence="2 3">
    <name type="scientific">Mytilus edulis</name>
    <name type="common">Blue mussel</name>
    <dbReference type="NCBI Taxonomy" id="6550"/>
    <lineage>
        <taxon>Eukaryota</taxon>
        <taxon>Metazoa</taxon>
        <taxon>Spiralia</taxon>
        <taxon>Lophotrochozoa</taxon>
        <taxon>Mollusca</taxon>
        <taxon>Bivalvia</taxon>
        <taxon>Autobranchia</taxon>
        <taxon>Pteriomorphia</taxon>
        <taxon>Mytilida</taxon>
        <taxon>Mytiloidea</taxon>
        <taxon>Mytilidae</taxon>
        <taxon>Mytilinae</taxon>
        <taxon>Mytilus</taxon>
    </lineage>
</organism>
<dbReference type="Gene3D" id="3.40.50.10140">
    <property type="entry name" value="Toll/interleukin-1 receptor homology (TIR) domain"/>
    <property type="match status" value="1"/>
</dbReference>
<evidence type="ECO:0000313" key="2">
    <source>
        <dbReference type="EMBL" id="CAG2191735.1"/>
    </source>
</evidence>
<dbReference type="InterPro" id="IPR007342">
    <property type="entry name" value="PsuG"/>
</dbReference>
<dbReference type="Gene3D" id="1.25.10.10">
    <property type="entry name" value="Leucine-rich Repeat Variant"/>
    <property type="match status" value="1"/>
</dbReference>
<comment type="caution">
    <text evidence="2">The sequence shown here is derived from an EMBL/GenBank/DDBJ whole genome shotgun (WGS) entry which is preliminary data.</text>
</comment>
<dbReference type="InterPro" id="IPR000157">
    <property type="entry name" value="TIR_dom"/>
</dbReference>
<dbReference type="OrthoDB" id="2148946at2759"/>
<dbReference type="GO" id="GO:0016798">
    <property type="term" value="F:hydrolase activity, acting on glycosyl bonds"/>
    <property type="evidence" value="ECO:0007669"/>
    <property type="project" value="UniProtKB-KW"/>
</dbReference>
<gene>
    <name evidence="2" type="ORF">MEDL_6935</name>
</gene>
<protein>
    <submittedName>
        <fullName evidence="2">Pseudouridine-5'-phosphate glycosidase 2,Pseudouridine-5'-phosphate glycosidase,Pseudouridine-metabolizing bifunctional protein C1861.05,Pseudouridine-5'-phosphate glycosidase 1</fullName>
    </submittedName>
</protein>
<dbReference type="InterPro" id="IPR035897">
    <property type="entry name" value="Toll_tir_struct_dom_sf"/>
</dbReference>
<dbReference type="SUPFAM" id="SSF48371">
    <property type="entry name" value="ARM repeat"/>
    <property type="match status" value="1"/>
</dbReference>
<evidence type="ECO:0000259" key="1">
    <source>
        <dbReference type="Pfam" id="PF13676"/>
    </source>
</evidence>
<dbReference type="GO" id="GO:0046961">
    <property type="term" value="F:proton-transporting ATPase activity, rotational mechanism"/>
    <property type="evidence" value="ECO:0007669"/>
    <property type="project" value="InterPro"/>
</dbReference>
<dbReference type="GO" id="GO:0000221">
    <property type="term" value="C:vacuolar proton-transporting V-type ATPase, V1 domain"/>
    <property type="evidence" value="ECO:0007669"/>
    <property type="project" value="InterPro"/>
</dbReference>
<proteinExistence type="predicted"/>
<dbReference type="Pfam" id="PF03224">
    <property type="entry name" value="V-ATPase_H_N"/>
    <property type="match status" value="1"/>
</dbReference>
<dbReference type="Pfam" id="PF04227">
    <property type="entry name" value="Indigoidine_A"/>
    <property type="match status" value="1"/>
</dbReference>
<keyword evidence="2" id="KW-0326">Glycosidase</keyword>
<dbReference type="InterPro" id="IPR022830">
    <property type="entry name" value="Indigdn_synthA-like"/>
</dbReference>
<reference evidence="2" key="1">
    <citation type="submission" date="2021-03" db="EMBL/GenBank/DDBJ databases">
        <authorList>
            <person name="Bekaert M."/>
        </authorList>
    </citation>
    <scope>NUCLEOTIDE SEQUENCE</scope>
</reference>
<feature type="domain" description="TIR" evidence="1">
    <location>
        <begin position="436"/>
        <end position="545"/>
    </location>
</feature>
<dbReference type="PANTHER" id="PTHR46270">
    <property type="entry name" value="ARMADILLO-TYPE FOLD-RELATED"/>
    <property type="match status" value="1"/>
</dbReference>
<dbReference type="InterPro" id="IPR004908">
    <property type="entry name" value="ATPase_V1-cplx_hsu"/>
</dbReference>
<keyword evidence="3" id="KW-1185">Reference proteome</keyword>
<dbReference type="AlphaFoldDB" id="A0A8S3Q8V1"/>
<sequence length="908" mass="101992">MGCSSSIAGAQKKNPDNVLSIDTSNCAGDKTIVAMQKQADKCSLSDDGSESNSEYDVLTNHGPVDTSNLINSGRNYMLVIKENYNKRSIGASVNTDLQNAALSLNEIVSGLLHKENSTYRSDMQQKLTQEAKQNQTAEIYCKLCAEILESGSSSQYPGLSPELIEPVMTMLWYLLNCSDENSVLSGIISQQTHFLTITTRKLQQWRVTHFSGTDMESVEGTDILEWLMTILHNIAMFEDNVPKVRDVNCIEAMKPYLDSKDNTIRLLCLATLADLVNESESEILKSNSEVITFLMWTISTALEIEERNCDGWSLVELARIVHQVARNDNNKRTVVQHGAVPLLVKISGSGNIEEQREAVRAIWTLSFDEQNRTEMIETKKWKVIMTLEKMSKSSDQTVKRISNKALWTITDHQKSLQTPNGGLEDGKSTGSVNRHIMISYNWGHQPMVKQIRDNLRNSGIKVWMDVDDMQGSTLQAMAKAVEQADIVLVCYSFKYKNSDNCRAEAEYAFQLKKKIIPLKMEMNYKADGWLGFIIGAKLFYDFSGKYPVEKKTNELIREILESLNRSTKVLVEVPEHVVKSHQEPVLQAEKPVMSGAKPTEGKTSVINTVRKWTPSQVEQWLDNNSLPKKLLGRLRGKDVAFLRLLVQECPSTFYQTIRDQLELKDVKSMSDFRFALEDLDTDTHSSSSLEQNNQNKASILPLYLNFHQYAKHDNCVGSGRPILKEFGMTMTGPLFSRLLSRFYGYKCLKQSPWKQKTCYFSNSVIQVQDEVKEALHSGKPVVALESTIITHGMPYPHNLSTAQSVESLVRNQGVIPATIAVINGKVKVGLTTEELELLSKKDKPCIKASRRDLSYIISQGMNGGTTVSGTMSIANQVGIPIFVTGGIGGVHREAETCKNYYWRDWWGT</sequence>
<dbReference type="SMART" id="SM00185">
    <property type="entry name" value="ARM"/>
    <property type="match status" value="2"/>
</dbReference>
<dbReference type="EMBL" id="CAJPWZ010000369">
    <property type="protein sequence ID" value="CAG2191735.1"/>
    <property type="molecule type" value="Genomic_DNA"/>
</dbReference>